<dbReference type="RefSeq" id="XP_035347736.1">
    <property type="nucleotide sequence ID" value="XM_035491843.1"/>
</dbReference>
<keyword evidence="2" id="KW-1185">Reference proteome</keyword>
<dbReference type="OrthoDB" id="412005at2759"/>
<proteinExistence type="predicted"/>
<dbReference type="Gene3D" id="3.50.50.60">
    <property type="entry name" value="FAD/NAD(P)-binding domain"/>
    <property type="match status" value="1"/>
</dbReference>
<dbReference type="Proteomes" id="UP000509510">
    <property type="component" value="Chromosome V"/>
</dbReference>
<gene>
    <name evidence="1" type="ORF">TRUGW13939_08714</name>
</gene>
<dbReference type="PANTHER" id="PTHR15192">
    <property type="entry name" value="PROTEIN CBG05349"/>
    <property type="match status" value="1"/>
</dbReference>
<dbReference type="InterPro" id="IPR036188">
    <property type="entry name" value="FAD/NAD-bd_sf"/>
</dbReference>
<dbReference type="SUPFAM" id="SSF51905">
    <property type="entry name" value="FAD/NAD(P)-binding domain"/>
    <property type="match status" value="1"/>
</dbReference>
<protein>
    <recommendedName>
        <fullName evidence="3">L-ornithine N(5)-oxygenase</fullName>
    </recommendedName>
</protein>
<organism evidence="1 2">
    <name type="scientific">Talaromyces rugulosus</name>
    <name type="common">Penicillium rugulosum</name>
    <dbReference type="NCBI Taxonomy" id="121627"/>
    <lineage>
        <taxon>Eukaryota</taxon>
        <taxon>Fungi</taxon>
        <taxon>Dikarya</taxon>
        <taxon>Ascomycota</taxon>
        <taxon>Pezizomycotina</taxon>
        <taxon>Eurotiomycetes</taxon>
        <taxon>Eurotiomycetidae</taxon>
        <taxon>Eurotiales</taxon>
        <taxon>Trichocomaceae</taxon>
        <taxon>Talaromyces</taxon>
        <taxon>Talaromyces sect. Islandici</taxon>
    </lineage>
</organism>
<name>A0A7H8R5D0_TALRU</name>
<evidence type="ECO:0000313" key="2">
    <source>
        <dbReference type="Proteomes" id="UP000509510"/>
    </source>
</evidence>
<evidence type="ECO:0000313" key="1">
    <source>
        <dbReference type="EMBL" id="QKX61562.1"/>
    </source>
</evidence>
<dbReference type="GeneID" id="55996202"/>
<dbReference type="EMBL" id="CP055902">
    <property type="protein sequence ID" value="QKX61562.1"/>
    <property type="molecule type" value="Genomic_DNA"/>
</dbReference>
<dbReference type="KEGG" id="trg:TRUGW13939_08714"/>
<dbReference type="AlphaFoldDB" id="A0A7H8R5D0"/>
<dbReference type="PANTHER" id="PTHR15192:SF8">
    <property type="entry name" value="FAD_NAD(P)-BINDING DOMAIN-CONTAINING PROTEIN"/>
    <property type="match status" value="1"/>
</dbReference>
<accession>A0A7H8R5D0</accession>
<reference evidence="2" key="1">
    <citation type="submission" date="2020-06" db="EMBL/GenBank/DDBJ databases">
        <title>A chromosome-scale genome assembly of Talaromyces rugulosus W13939.</title>
        <authorList>
            <person name="Wang B."/>
            <person name="Guo L."/>
            <person name="Ye K."/>
            <person name="Wang L."/>
        </authorList>
    </citation>
    <scope>NUCLEOTIDE SEQUENCE [LARGE SCALE GENOMIC DNA]</scope>
    <source>
        <strain evidence="2">W13939</strain>
    </source>
</reference>
<sequence length="543" mass="59962">MPPLSAAETEIDTIIIGNGPSSMILSYILHGHIPYYKADPPHPDPLLHAKLRESSPCLLRHDLDTLTHHFAASRLSYSTQALPINVLLDTLLRPDGETDDLGEVTNLEWRHKPHRAVPHLVIGNASSPGGLWAVDDPVPVSWDIGTLSYAGMLSLPGYTFADHYRKTKKTELAPFTRPSRKELAEYLRIYPKEAGISDSFVNGTMLDGIERTGDGFYIRSHRLRCKHLVLATGIFSHTIKPPSVLMPLTTLQQNPKSSKAPLLVIGSGFTAADAIISAPPNQPILHVFRWTPNERPSPLRACHQQAYPEYAGIYRLMKRAALATFTAQKRPKARRLASTSFLESRNWDEVYEGIPYSEIEDVQMKDGQAIVTFRLPNGSTLDRAVSGLTYGVGRRGSLDYLDPTLRVEVLKGVEHPDESEISAKTLRNKVMEDLEVAPDVFVIGSLTGDSLIRFAYGGCVYAASTLITDLSVSSGICTPKRPAGTPTGGREALLNGVDGHGQRAQFEDHQAQKTLSCRSDFESECSRPRMSGWWTALYNALFR</sequence>
<dbReference type="InterPro" id="IPR029731">
    <property type="entry name" value="OSGIN1/2"/>
</dbReference>
<evidence type="ECO:0008006" key="3">
    <source>
        <dbReference type="Google" id="ProtNLM"/>
    </source>
</evidence>